<feature type="domain" description="Acyl-CoA dehydrogenase/oxidase N-terminal" evidence="1">
    <location>
        <begin position="26"/>
        <end position="124"/>
    </location>
</feature>
<evidence type="ECO:0000313" key="3">
    <source>
        <dbReference type="Proteomes" id="UP000295122"/>
    </source>
</evidence>
<dbReference type="GO" id="GO:0050660">
    <property type="term" value="F:flavin adenine dinucleotide binding"/>
    <property type="evidence" value="ECO:0007669"/>
    <property type="project" value="InterPro"/>
</dbReference>
<dbReference type="InterPro" id="IPR009100">
    <property type="entry name" value="AcylCoA_DH/oxidase_NM_dom_sf"/>
</dbReference>
<sequence>MRTAQALKIEDTDAPPSPMRSEAQVLAETVAIADGPLAASATRIDRGHYPLEIMGSLGAAGALGAHLDRQGQRFGLAIAAMEAAGRACGATAFLVWCHDVCGLYLEQSGNPALAGTLLDGHAAGQTFGGTALSNPMKTFAGIESMLLRARPVPGGYAVSGQLPWVSHIGPGQYCGAVAAVERPDGTVSHEIMFLLRFDGRAELRPCPEFSGMEGTSTWGIRLKDYVVDHDDLIADPARPFIARIRAAFIQLQIGMGLGVVRGSLDSMQEVEETLGHVNQFLEDRPGPIEAEYAELRGRVMRLAETPFETASDYLIDVLDARAQAAELSLRASQSALLHQGARGYQIAAAPQRRIREAHFVAIVTPALKHLRWEMARLSRETLPEARP</sequence>
<dbReference type="Pfam" id="PF02771">
    <property type="entry name" value="Acyl-CoA_dh_N"/>
    <property type="match status" value="1"/>
</dbReference>
<dbReference type="Gene3D" id="2.40.110.10">
    <property type="entry name" value="Butyryl-CoA Dehydrogenase, subunit A, domain 2"/>
    <property type="match status" value="1"/>
</dbReference>
<name>A0A4V3DXI9_9HYPH</name>
<reference evidence="2 3" key="1">
    <citation type="submission" date="2019-03" db="EMBL/GenBank/DDBJ databases">
        <title>Genomic Encyclopedia of Type Strains, Phase IV (KMG-IV): sequencing the most valuable type-strain genomes for metagenomic binning, comparative biology and taxonomic classification.</title>
        <authorList>
            <person name="Goeker M."/>
        </authorList>
    </citation>
    <scope>NUCLEOTIDE SEQUENCE [LARGE SCALE GENOMIC DNA]</scope>
    <source>
        <strain evidence="2 3">DSM 25903</strain>
    </source>
</reference>
<proteinExistence type="predicted"/>
<dbReference type="PANTHER" id="PTHR43884:SF12">
    <property type="entry name" value="ISOVALERYL-COA DEHYDROGENASE, MITOCHONDRIAL-RELATED"/>
    <property type="match status" value="1"/>
</dbReference>
<dbReference type="InterPro" id="IPR046373">
    <property type="entry name" value="Acyl-CoA_Oxase/DH_mid-dom_sf"/>
</dbReference>
<dbReference type="AlphaFoldDB" id="A0A4V3DXI9"/>
<accession>A0A4V3DXI9</accession>
<comment type="caution">
    <text evidence="2">The sequence shown here is derived from an EMBL/GenBank/DDBJ whole genome shotgun (WGS) entry which is preliminary data.</text>
</comment>
<dbReference type="OrthoDB" id="2564795at2"/>
<dbReference type="InterPro" id="IPR013786">
    <property type="entry name" value="AcylCoA_DH/ox_N"/>
</dbReference>
<gene>
    <name evidence="2" type="ORF">EV668_3474</name>
</gene>
<dbReference type="PANTHER" id="PTHR43884">
    <property type="entry name" value="ACYL-COA DEHYDROGENASE"/>
    <property type="match status" value="1"/>
</dbReference>
<evidence type="ECO:0000259" key="1">
    <source>
        <dbReference type="Pfam" id="PF02771"/>
    </source>
</evidence>
<dbReference type="Gene3D" id="1.10.540.10">
    <property type="entry name" value="Acyl-CoA dehydrogenase/oxidase, N-terminal domain"/>
    <property type="match status" value="1"/>
</dbReference>
<dbReference type="InterPro" id="IPR037069">
    <property type="entry name" value="AcylCoA_DH/ox_N_sf"/>
</dbReference>
<dbReference type="GO" id="GO:0003995">
    <property type="term" value="F:acyl-CoA dehydrogenase activity"/>
    <property type="evidence" value="ECO:0007669"/>
    <property type="project" value="TreeGrafter"/>
</dbReference>
<dbReference type="SUPFAM" id="SSF56645">
    <property type="entry name" value="Acyl-CoA dehydrogenase NM domain-like"/>
    <property type="match status" value="1"/>
</dbReference>
<dbReference type="EMBL" id="SNZR01000014">
    <property type="protein sequence ID" value="TDR88989.1"/>
    <property type="molecule type" value="Genomic_DNA"/>
</dbReference>
<keyword evidence="3" id="KW-1185">Reference proteome</keyword>
<protein>
    <recommendedName>
        <fullName evidence="1">Acyl-CoA dehydrogenase/oxidase N-terminal domain-containing protein</fullName>
    </recommendedName>
</protein>
<organism evidence="2 3">
    <name type="scientific">Enterovirga rhinocerotis</name>
    <dbReference type="NCBI Taxonomy" id="1339210"/>
    <lineage>
        <taxon>Bacteria</taxon>
        <taxon>Pseudomonadati</taxon>
        <taxon>Pseudomonadota</taxon>
        <taxon>Alphaproteobacteria</taxon>
        <taxon>Hyphomicrobiales</taxon>
        <taxon>Methylobacteriaceae</taxon>
        <taxon>Enterovirga</taxon>
    </lineage>
</organism>
<evidence type="ECO:0000313" key="2">
    <source>
        <dbReference type="EMBL" id="TDR88989.1"/>
    </source>
</evidence>
<dbReference type="Proteomes" id="UP000295122">
    <property type="component" value="Unassembled WGS sequence"/>
</dbReference>